<comment type="similarity">
    <text evidence="1">Belongs to the P-Pant transferase superfamily. Gsp/Sfp/HetI/AcpT family.</text>
</comment>
<dbReference type="GO" id="GO:0000287">
    <property type="term" value="F:magnesium ion binding"/>
    <property type="evidence" value="ECO:0007669"/>
    <property type="project" value="InterPro"/>
</dbReference>
<dbReference type="Pfam" id="PF01648">
    <property type="entry name" value="ACPS"/>
    <property type="match status" value="1"/>
</dbReference>
<dbReference type="PANTHER" id="PTHR12215">
    <property type="entry name" value="PHOSPHOPANTETHEINE TRANSFERASE"/>
    <property type="match status" value="1"/>
</dbReference>
<dbReference type="GO" id="GO:0019878">
    <property type="term" value="P:lysine biosynthetic process via aminoadipic acid"/>
    <property type="evidence" value="ECO:0007669"/>
    <property type="project" value="TreeGrafter"/>
</dbReference>
<proteinExistence type="inferred from homology"/>
<dbReference type="PANTHER" id="PTHR12215:SF10">
    <property type="entry name" value="L-AMINOADIPATE-SEMIALDEHYDE DEHYDROGENASE-PHOSPHOPANTETHEINYL TRANSFERASE"/>
    <property type="match status" value="1"/>
</dbReference>
<dbReference type="GO" id="GO:0005829">
    <property type="term" value="C:cytosol"/>
    <property type="evidence" value="ECO:0007669"/>
    <property type="project" value="TreeGrafter"/>
</dbReference>
<feature type="domain" description="4'-phosphopantetheinyl transferase N-terminal" evidence="4">
    <location>
        <begin position="20"/>
        <end position="107"/>
    </location>
</feature>
<dbReference type="SUPFAM" id="SSF56214">
    <property type="entry name" value="4'-phosphopantetheinyl transferase"/>
    <property type="match status" value="2"/>
</dbReference>
<dbReference type="InterPro" id="IPR008278">
    <property type="entry name" value="4-PPantetheinyl_Trfase_dom"/>
</dbReference>
<dbReference type="Pfam" id="PF22624">
    <property type="entry name" value="AASDHPPT_N"/>
    <property type="match status" value="1"/>
</dbReference>
<reference evidence="5 6" key="1">
    <citation type="submission" date="2017-04" db="EMBL/GenBank/DDBJ databases">
        <authorList>
            <person name="Afonso C.L."/>
            <person name="Miller P.J."/>
            <person name="Scott M.A."/>
            <person name="Spackman E."/>
            <person name="Goraichik I."/>
            <person name="Dimitrov K.M."/>
            <person name="Suarez D.L."/>
            <person name="Swayne D.E."/>
        </authorList>
    </citation>
    <scope>NUCLEOTIDE SEQUENCE [LARGE SCALE GENOMIC DNA]</scope>
    <source>
        <strain evidence="5 6">USBA 355</strain>
    </source>
</reference>
<keyword evidence="2 5" id="KW-0808">Transferase</keyword>
<accession>A0A1Y6CUU4</accession>
<dbReference type="EMBL" id="FWZX01000042">
    <property type="protein sequence ID" value="SMF81025.1"/>
    <property type="molecule type" value="Genomic_DNA"/>
</dbReference>
<dbReference type="RefSeq" id="WP_085126592.1">
    <property type="nucleotide sequence ID" value="NZ_FWZX01000042.1"/>
</dbReference>
<gene>
    <name evidence="5" type="ORF">SAMN05428998_14243</name>
</gene>
<dbReference type="STRING" id="560819.SAMN05428998_14243"/>
<evidence type="ECO:0000256" key="2">
    <source>
        <dbReference type="ARBA" id="ARBA00022679"/>
    </source>
</evidence>
<evidence type="ECO:0000256" key="1">
    <source>
        <dbReference type="ARBA" id="ARBA00010990"/>
    </source>
</evidence>
<dbReference type="Proteomes" id="UP000192917">
    <property type="component" value="Unassembled WGS sequence"/>
</dbReference>
<dbReference type="InterPro" id="IPR037143">
    <property type="entry name" value="4-PPantetheinyl_Trfase_dom_sf"/>
</dbReference>
<sequence length="244" mass="27050">MMLRENEVLLLWLPTEPIGEADWPKLRRLLDEAERARADRFHFERDRQVYTAAHALLRGTLSELTGRAPQDWRFEVGEHGKPEAIRRPGEPPLRVNISHTRGLAAVAVTLGREVGVDVEWLERDNAILNIAGRYFAPAECAYLLSRPAAEATDTFFAFWTLKEAYIKAVGKGLSLPLDAFAFTLDPLAVSFVPPIEDDPASWQFQRFRPGPAHVAALGVRQPAEAPLEVTARPAGLDALLALAG</sequence>
<organism evidence="5 6">
    <name type="scientific">Tistlia consotensis USBA 355</name>
    <dbReference type="NCBI Taxonomy" id="560819"/>
    <lineage>
        <taxon>Bacteria</taxon>
        <taxon>Pseudomonadati</taxon>
        <taxon>Pseudomonadota</taxon>
        <taxon>Alphaproteobacteria</taxon>
        <taxon>Rhodospirillales</taxon>
        <taxon>Rhodovibrionaceae</taxon>
        <taxon>Tistlia</taxon>
    </lineage>
</organism>
<evidence type="ECO:0000313" key="5">
    <source>
        <dbReference type="EMBL" id="SMF81025.1"/>
    </source>
</evidence>
<dbReference type="Gene3D" id="3.90.470.20">
    <property type="entry name" value="4'-phosphopantetheinyl transferase domain"/>
    <property type="match status" value="2"/>
</dbReference>
<keyword evidence="6" id="KW-1185">Reference proteome</keyword>
<dbReference type="GO" id="GO:0008897">
    <property type="term" value="F:holo-[acyl-carrier-protein] synthase activity"/>
    <property type="evidence" value="ECO:0007669"/>
    <property type="project" value="InterPro"/>
</dbReference>
<feature type="domain" description="4'-phosphopantetheinyl transferase" evidence="3">
    <location>
        <begin position="114"/>
        <end position="208"/>
    </location>
</feature>
<protein>
    <submittedName>
        <fullName evidence="5">4'-phosphopantetheinyl transferase</fullName>
    </submittedName>
</protein>
<evidence type="ECO:0000259" key="3">
    <source>
        <dbReference type="Pfam" id="PF01648"/>
    </source>
</evidence>
<dbReference type="InterPro" id="IPR050559">
    <property type="entry name" value="P-Pant_transferase_sf"/>
</dbReference>
<dbReference type="AlphaFoldDB" id="A0A1Y6CUU4"/>
<evidence type="ECO:0000259" key="4">
    <source>
        <dbReference type="Pfam" id="PF22624"/>
    </source>
</evidence>
<evidence type="ECO:0000313" key="6">
    <source>
        <dbReference type="Proteomes" id="UP000192917"/>
    </source>
</evidence>
<name>A0A1Y6CUU4_9PROT</name>
<dbReference type="InterPro" id="IPR055066">
    <property type="entry name" value="AASDHPPT_N"/>
</dbReference>